<dbReference type="EMBL" id="CM000769">
    <property type="protein sequence ID" value="OQU77172.1"/>
    <property type="molecule type" value="Genomic_DNA"/>
</dbReference>
<organism evidence="1 2">
    <name type="scientific">Sorghum bicolor</name>
    <name type="common">Sorghum</name>
    <name type="synonym">Sorghum vulgare</name>
    <dbReference type="NCBI Taxonomy" id="4558"/>
    <lineage>
        <taxon>Eukaryota</taxon>
        <taxon>Viridiplantae</taxon>
        <taxon>Streptophyta</taxon>
        <taxon>Embryophyta</taxon>
        <taxon>Tracheophyta</taxon>
        <taxon>Spermatophyta</taxon>
        <taxon>Magnoliopsida</taxon>
        <taxon>Liliopsida</taxon>
        <taxon>Poales</taxon>
        <taxon>Poaceae</taxon>
        <taxon>PACMAD clade</taxon>
        <taxon>Panicoideae</taxon>
        <taxon>Andropogonodae</taxon>
        <taxon>Andropogoneae</taxon>
        <taxon>Sorghinae</taxon>
        <taxon>Sorghum</taxon>
    </lineage>
</organism>
<dbReference type="AlphaFoldDB" id="A0A1W0VV63"/>
<sequence length="115" mass="12899">MWLEKMCFLQIKAPTYLVQLSFIGEIILLQLENIFGEHFVKQFHLLLSYFSHFFPSLFLSSLDTSLVHLLMVTPLSPTPMCARPGSGDRAYAVDVSLHVGQGVKSTMARLGPTRA</sequence>
<dbReference type="InParanoid" id="A0A1W0VV63"/>
<gene>
    <name evidence="1" type="ORF">SORBI_3010G276301</name>
</gene>
<proteinExistence type="predicted"/>
<evidence type="ECO:0000313" key="2">
    <source>
        <dbReference type="Proteomes" id="UP000000768"/>
    </source>
</evidence>
<reference evidence="2" key="2">
    <citation type="journal article" date="2018" name="Plant J.">
        <title>The Sorghum bicolor reference genome: improved assembly, gene annotations, a transcriptome atlas, and signatures of genome organization.</title>
        <authorList>
            <person name="McCormick R.F."/>
            <person name="Truong S.K."/>
            <person name="Sreedasyam A."/>
            <person name="Jenkins J."/>
            <person name="Shu S."/>
            <person name="Sims D."/>
            <person name="Kennedy M."/>
            <person name="Amirebrahimi M."/>
            <person name="Weers B.D."/>
            <person name="McKinley B."/>
            <person name="Mattison A."/>
            <person name="Morishige D.T."/>
            <person name="Grimwood J."/>
            <person name="Schmutz J."/>
            <person name="Mullet J.E."/>
        </authorList>
    </citation>
    <scope>NUCLEOTIDE SEQUENCE [LARGE SCALE GENOMIC DNA]</scope>
    <source>
        <strain evidence="2">cv. BTx623</strain>
    </source>
</reference>
<keyword evidence="2" id="KW-1185">Reference proteome</keyword>
<evidence type="ECO:0000313" key="1">
    <source>
        <dbReference type="EMBL" id="OQU77172.1"/>
    </source>
</evidence>
<reference evidence="1 2" key="1">
    <citation type="journal article" date="2009" name="Nature">
        <title>The Sorghum bicolor genome and the diversification of grasses.</title>
        <authorList>
            <person name="Paterson A.H."/>
            <person name="Bowers J.E."/>
            <person name="Bruggmann R."/>
            <person name="Dubchak I."/>
            <person name="Grimwood J."/>
            <person name="Gundlach H."/>
            <person name="Haberer G."/>
            <person name="Hellsten U."/>
            <person name="Mitros T."/>
            <person name="Poliakov A."/>
            <person name="Schmutz J."/>
            <person name="Spannagl M."/>
            <person name="Tang H."/>
            <person name="Wang X."/>
            <person name="Wicker T."/>
            <person name="Bharti A.K."/>
            <person name="Chapman J."/>
            <person name="Feltus F.A."/>
            <person name="Gowik U."/>
            <person name="Grigoriev I.V."/>
            <person name="Lyons E."/>
            <person name="Maher C.A."/>
            <person name="Martis M."/>
            <person name="Narechania A."/>
            <person name="Otillar R.P."/>
            <person name="Penning B.W."/>
            <person name="Salamov A.A."/>
            <person name="Wang Y."/>
            <person name="Zhang L."/>
            <person name="Carpita N.C."/>
            <person name="Freeling M."/>
            <person name="Gingle A.R."/>
            <person name="Hash C.T."/>
            <person name="Keller B."/>
            <person name="Klein P."/>
            <person name="Kresovich S."/>
            <person name="McCann M.C."/>
            <person name="Ming R."/>
            <person name="Peterson D.G."/>
            <person name="Mehboob-ur-Rahman"/>
            <person name="Ware D."/>
            <person name="Westhoff P."/>
            <person name="Mayer K.F."/>
            <person name="Messing J."/>
            <person name="Rokhsar D.S."/>
        </authorList>
    </citation>
    <scope>NUCLEOTIDE SEQUENCE [LARGE SCALE GENOMIC DNA]</scope>
    <source>
        <strain evidence="2">cv. BTx623</strain>
    </source>
</reference>
<dbReference type="Gramene" id="OQU77172">
    <property type="protein sequence ID" value="OQU77172"/>
    <property type="gene ID" value="SORBI_3010G276301"/>
</dbReference>
<protein>
    <submittedName>
        <fullName evidence="1">Uncharacterized protein</fullName>
    </submittedName>
</protein>
<dbReference type="Proteomes" id="UP000000768">
    <property type="component" value="Chromosome 10"/>
</dbReference>
<accession>A0A1W0VV63</accession>
<name>A0A1W0VV63_SORBI</name>